<dbReference type="Gene3D" id="3.40.50.1440">
    <property type="entry name" value="Tubulin/FtsZ, GTPase domain"/>
    <property type="match status" value="1"/>
</dbReference>
<evidence type="ECO:0000256" key="4">
    <source>
        <dbReference type="ARBA" id="ARBA00022840"/>
    </source>
</evidence>
<dbReference type="EC" id="2.7.11.1" evidence="6"/>
<dbReference type="Proteomes" id="UP000316426">
    <property type="component" value="Chromosome"/>
</dbReference>
<dbReference type="InterPro" id="IPR036525">
    <property type="entry name" value="Tubulin/FtsZ_GTPase_sf"/>
</dbReference>
<dbReference type="PANTHER" id="PTHR43289:SF34">
    <property type="entry name" value="SERINE_THREONINE-PROTEIN KINASE YBDM-RELATED"/>
    <property type="match status" value="1"/>
</dbReference>
<accession>A0A518KAR6</accession>
<keyword evidence="2" id="KW-0547">Nucleotide-binding</keyword>
<keyword evidence="1 6" id="KW-0808">Transferase</keyword>
<dbReference type="PROSITE" id="PS00108">
    <property type="entry name" value="PROTEIN_KINASE_ST"/>
    <property type="match status" value="1"/>
</dbReference>
<dbReference type="GO" id="GO:0004674">
    <property type="term" value="F:protein serine/threonine kinase activity"/>
    <property type="evidence" value="ECO:0007669"/>
    <property type="project" value="UniProtKB-EC"/>
</dbReference>
<evidence type="ECO:0000256" key="3">
    <source>
        <dbReference type="ARBA" id="ARBA00022777"/>
    </source>
</evidence>
<dbReference type="InterPro" id="IPR011009">
    <property type="entry name" value="Kinase-like_dom_sf"/>
</dbReference>
<keyword evidence="4" id="KW-0067">ATP-binding</keyword>
<evidence type="ECO:0000256" key="1">
    <source>
        <dbReference type="ARBA" id="ARBA00022679"/>
    </source>
</evidence>
<evidence type="ECO:0000256" key="2">
    <source>
        <dbReference type="ARBA" id="ARBA00022741"/>
    </source>
</evidence>
<sequence length="1090" mass="117321">MNLMNDPRESVVNDNHQKPDVLLPGYELIEKIGAGGYGEVWSAMAPGGLHKAVKYVFGNEFDKRAISEMNALQKVKSVRHPFLLSLERIEVVDGRLIVVSELADGSLRDRFRECFAEGLPGIPRDELLGYLADAADALDYLADRHELAHLDIKPENLLLVAGHVKVADFGLVKSLSLQTQASLVGGMTPAYAAPEVFRGVPTRHSDQYSLAILYQEMLTGAPTFAGANAAELTLQHMKDDPDLHSLGGADRFAVARALSKDPANRFDSARAFVAALRSQPTSSAFDGAACNVASPPESREAFTAPAANRFSVTEVFEDNPAETGPGGSELATVRPAPLVTPKPSEVSAPDADASPFAAAPAVFIGVGGTGARVLRALRAQMRERLGATAPLPAAPMLLFDTDSRTLAAASIGGDRGIGLDAGETVSLPLRRPQAYRDKSELLLRWLGRRWLYNVPRSLQTEGIRPLGRLALVDHARQAFQRLRSVVSGAIEPDSRDASTEAIGLSFDQPGLRVYVVGSTAGGTGSGMSIDIAYAVRSIVKRLGVEDATVIGVMTHSTFRENSRSELARVNSYAWLSEFEQFRQSDQGYPGDSSVGLPEHERGVEAFDHTYFVPLGEQIDTPALESAAEAVAEYLFADAFTTGQRLLDAFRAQRADAKGSTLRSFAVRHRDSQGDTTLSPLESAAVSRMLDRWVGVTTDEPPATDLNSTDQVVHGAVAFLGRTQLDASTLASNCRSILEASLGGDASAYFEARFGADRSRNLAALGGKIDEGFGIVSADDEPTKLEQKVIDTIIEPMVNKLAEESIAWTIGRVNDTQERLEGADRAIRWLEDHLNAVEADLQKVMANVVADRARVVKNNAKGDKFKLFRLRLDHAALVAARRISQRLREQLRELPAELTTLRDVIESLRPAVNLEALDAPPSEIERFSIALEQRLQADYLTSHGGLLGALAEETRSPSLAGTIAHGAKRVARDGANASRAAADAALTAGFAEPPLQDCGGDYCHLTIQQTSPTDTTEESELLLVTEMAGVSLPHLAASLIGGRRDYAAYAERVRTRRDIEWRDPVLSADKTPSPLVSTVGVCAGPMVTAVL</sequence>
<dbReference type="CDD" id="cd14014">
    <property type="entry name" value="STKc_PknB_like"/>
    <property type="match status" value="1"/>
</dbReference>
<reference evidence="6 7" key="1">
    <citation type="submission" date="2019-02" db="EMBL/GenBank/DDBJ databases">
        <title>Deep-cultivation of Planctomycetes and their phenomic and genomic characterization uncovers novel biology.</title>
        <authorList>
            <person name="Wiegand S."/>
            <person name="Jogler M."/>
            <person name="Boedeker C."/>
            <person name="Pinto D."/>
            <person name="Vollmers J."/>
            <person name="Rivas-Marin E."/>
            <person name="Kohn T."/>
            <person name="Peeters S.H."/>
            <person name="Heuer A."/>
            <person name="Rast P."/>
            <person name="Oberbeckmann S."/>
            <person name="Bunk B."/>
            <person name="Jeske O."/>
            <person name="Meyerdierks A."/>
            <person name="Storesund J.E."/>
            <person name="Kallscheuer N."/>
            <person name="Luecker S."/>
            <person name="Lage O.M."/>
            <person name="Pohl T."/>
            <person name="Merkel B.J."/>
            <person name="Hornburger P."/>
            <person name="Mueller R.-W."/>
            <person name="Bruemmer F."/>
            <person name="Labrenz M."/>
            <person name="Spormann A.M."/>
            <person name="Op den Camp H."/>
            <person name="Overmann J."/>
            <person name="Amann R."/>
            <person name="Jetten M.S.M."/>
            <person name="Mascher T."/>
            <person name="Medema M.H."/>
            <person name="Devos D.P."/>
            <person name="Kaster A.-K."/>
            <person name="Ovreas L."/>
            <person name="Rohde M."/>
            <person name="Galperin M.Y."/>
            <person name="Jogler C."/>
        </authorList>
    </citation>
    <scope>NUCLEOTIDE SEQUENCE [LARGE SCALE GENOMIC DNA]</scope>
    <source>
        <strain evidence="6 7">Spa11</strain>
    </source>
</reference>
<evidence type="ECO:0000259" key="5">
    <source>
        <dbReference type="PROSITE" id="PS50011"/>
    </source>
</evidence>
<organism evidence="6 7">
    <name type="scientific">Botrimarina mediterranea</name>
    <dbReference type="NCBI Taxonomy" id="2528022"/>
    <lineage>
        <taxon>Bacteria</taxon>
        <taxon>Pseudomonadati</taxon>
        <taxon>Planctomycetota</taxon>
        <taxon>Planctomycetia</taxon>
        <taxon>Pirellulales</taxon>
        <taxon>Lacipirellulaceae</taxon>
        <taxon>Botrimarina</taxon>
    </lineage>
</organism>
<dbReference type="SUPFAM" id="SSF56112">
    <property type="entry name" value="Protein kinase-like (PK-like)"/>
    <property type="match status" value="1"/>
</dbReference>
<dbReference type="AlphaFoldDB" id="A0A518KAR6"/>
<dbReference type="PANTHER" id="PTHR43289">
    <property type="entry name" value="MITOGEN-ACTIVATED PROTEIN KINASE KINASE KINASE 20-RELATED"/>
    <property type="match status" value="1"/>
</dbReference>
<name>A0A518KAR6_9BACT</name>
<dbReference type="Gene3D" id="1.10.510.10">
    <property type="entry name" value="Transferase(Phosphotransferase) domain 1"/>
    <property type="match status" value="1"/>
</dbReference>
<keyword evidence="3" id="KW-0418">Kinase</keyword>
<feature type="domain" description="Protein kinase" evidence="5">
    <location>
        <begin position="26"/>
        <end position="282"/>
    </location>
</feature>
<dbReference type="Pfam" id="PF00069">
    <property type="entry name" value="Pkinase"/>
    <property type="match status" value="1"/>
</dbReference>
<proteinExistence type="predicted"/>
<dbReference type="Pfam" id="PF13809">
    <property type="entry name" value="Tubulin_2"/>
    <property type="match status" value="1"/>
</dbReference>
<dbReference type="InterPro" id="IPR008271">
    <property type="entry name" value="Ser/Thr_kinase_AS"/>
</dbReference>
<gene>
    <name evidence="6" type="ORF">Spa11_30900</name>
</gene>
<evidence type="ECO:0000313" key="6">
    <source>
        <dbReference type="EMBL" id="QDV74881.1"/>
    </source>
</evidence>
<dbReference type="GO" id="GO:0005524">
    <property type="term" value="F:ATP binding"/>
    <property type="evidence" value="ECO:0007669"/>
    <property type="project" value="UniProtKB-KW"/>
</dbReference>
<dbReference type="KEGG" id="bmei:Spa11_30900"/>
<dbReference type="InterPro" id="IPR025904">
    <property type="entry name" value="Tubulin-like"/>
</dbReference>
<dbReference type="EMBL" id="CP036349">
    <property type="protein sequence ID" value="QDV74881.1"/>
    <property type="molecule type" value="Genomic_DNA"/>
</dbReference>
<dbReference type="InterPro" id="IPR000719">
    <property type="entry name" value="Prot_kinase_dom"/>
</dbReference>
<keyword evidence="7" id="KW-1185">Reference proteome</keyword>
<protein>
    <submittedName>
        <fullName evidence="6">Tubulin-like protein</fullName>
        <ecNumber evidence="6">2.7.11.1</ecNumber>
    </submittedName>
</protein>
<dbReference type="PROSITE" id="PS50011">
    <property type="entry name" value="PROTEIN_KINASE_DOM"/>
    <property type="match status" value="1"/>
</dbReference>
<dbReference type="SMART" id="SM00220">
    <property type="entry name" value="S_TKc"/>
    <property type="match status" value="1"/>
</dbReference>
<evidence type="ECO:0000313" key="7">
    <source>
        <dbReference type="Proteomes" id="UP000316426"/>
    </source>
</evidence>